<dbReference type="WBParaSite" id="GPLIN_000051000">
    <property type="protein sequence ID" value="GPLIN_000051000"/>
    <property type="gene ID" value="GPLIN_000051000"/>
</dbReference>
<dbReference type="InterPro" id="IPR011068">
    <property type="entry name" value="NuclTrfase_I-like_C"/>
</dbReference>
<protein>
    <submittedName>
        <fullName evidence="5">HA domain-containing protein</fullName>
    </submittedName>
</protein>
<keyword evidence="3" id="KW-0067">ATP-binding</keyword>
<evidence type="ECO:0000256" key="3">
    <source>
        <dbReference type="ARBA" id="ARBA00022840"/>
    </source>
</evidence>
<organism evidence="4 5">
    <name type="scientific">Globodera pallida</name>
    <name type="common">Potato cyst nematode worm</name>
    <name type="synonym">Heterodera pallida</name>
    <dbReference type="NCBI Taxonomy" id="36090"/>
    <lineage>
        <taxon>Eukaryota</taxon>
        <taxon>Metazoa</taxon>
        <taxon>Ecdysozoa</taxon>
        <taxon>Nematoda</taxon>
        <taxon>Chromadorea</taxon>
        <taxon>Rhabditida</taxon>
        <taxon>Tylenchina</taxon>
        <taxon>Tylenchomorpha</taxon>
        <taxon>Tylenchoidea</taxon>
        <taxon>Heteroderidae</taxon>
        <taxon>Heteroderinae</taxon>
        <taxon>Globodera</taxon>
    </lineage>
</organism>
<dbReference type="GO" id="GO:0016779">
    <property type="term" value="F:nucleotidyltransferase activity"/>
    <property type="evidence" value="ECO:0007669"/>
    <property type="project" value="InterPro"/>
</dbReference>
<reference evidence="4" key="1">
    <citation type="submission" date="2013-12" db="EMBL/GenBank/DDBJ databases">
        <authorList>
            <person name="Aslett M."/>
        </authorList>
    </citation>
    <scope>NUCLEOTIDE SEQUENCE [LARGE SCALE GENOMIC DNA]</scope>
    <source>
        <strain evidence="4">Lindley</strain>
    </source>
</reference>
<evidence type="ECO:0000256" key="2">
    <source>
        <dbReference type="ARBA" id="ARBA00022741"/>
    </source>
</evidence>
<dbReference type="GO" id="GO:0003723">
    <property type="term" value="F:RNA binding"/>
    <property type="evidence" value="ECO:0007669"/>
    <property type="project" value="InterPro"/>
</dbReference>
<proteinExistence type="predicted"/>
<name>A0A183BIT1_GLOPA</name>
<evidence type="ECO:0000256" key="1">
    <source>
        <dbReference type="ARBA" id="ARBA00022679"/>
    </source>
</evidence>
<keyword evidence="1" id="KW-0808">Transferase</keyword>
<dbReference type="Proteomes" id="UP000050741">
    <property type="component" value="Unassembled WGS sequence"/>
</dbReference>
<dbReference type="GO" id="GO:0031123">
    <property type="term" value="P:RNA 3'-end processing"/>
    <property type="evidence" value="ECO:0007669"/>
    <property type="project" value="InterPro"/>
</dbReference>
<evidence type="ECO:0000313" key="5">
    <source>
        <dbReference type="WBParaSite" id="GPLIN_000051000"/>
    </source>
</evidence>
<evidence type="ECO:0000313" key="4">
    <source>
        <dbReference type="Proteomes" id="UP000050741"/>
    </source>
</evidence>
<dbReference type="GO" id="GO:0005524">
    <property type="term" value="F:ATP binding"/>
    <property type="evidence" value="ECO:0007669"/>
    <property type="project" value="UniProtKB-KW"/>
</dbReference>
<dbReference type="AlphaFoldDB" id="A0A183BIT1"/>
<reference evidence="5" key="3">
    <citation type="submission" date="2016-06" db="UniProtKB">
        <authorList>
            <consortium name="WormBaseParasite"/>
        </authorList>
    </citation>
    <scope>IDENTIFICATION</scope>
</reference>
<reference evidence="4" key="2">
    <citation type="submission" date="2014-05" db="EMBL/GenBank/DDBJ databases">
        <title>The genome and life-stage specific transcriptomes of Globodera pallida elucidate key aspects of plant parasitism by a cyst nematode.</title>
        <authorList>
            <person name="Cotton J.A."/>
            <person name="Lilley C.J."/>
            <person name="Jones L.M."/>
            <person name="Kikuchi T."/>
            <person name="Reid A.J."/>
            <person name="Thorpe P."/>
            <person name="Tsai I.J."/>
            <person name="Beasley H."/>
            <person name="Blok V."/>
            <person name="Cock P.J.A."/>
            <person name="Van den Akker S.E."/>
            <person name="Holroyd N."/>
            <person name="Hunt M."/>
            <person name="Mantelin S."/>
            <person name="Naghra H."/>
            <person name="Pain A."/>
            <person name="Palomares-Rius J.E."/>
            <person name="Zarowiecki M."/>
            <person name="Berriman M."/>
            <person name="Jones J.T."/>
            <person name="Urwin P.E."/>
        </authorList>
    </citation>
    <scope>NUCLEOTIDE SEQUENCE [LARGE SCALE GENOMIC DNA]</scope>
    <source>
        <strain evidence="4">Lindley</strain>
    </source>
</reference>
<dbReference type="Gene3D" id="3.30.70.590">
    <property type="entry name" value="Poly(A) polymerase predicted RNA binding domain"/>
    <property type="match status" value="1"/>
</dbReference>
<keyword evidence="4" id="KW-1185">Reference proteome</keyword>
<sequence>FEHFLLIFCTASTNQQIEQFCGFVERKIRQQLAHLDTLLEKFIDYSHLKPTDDTDWTNNGKCPEKVRSRNKNLGLPFCKFWIVGLKTKENIGTDNKIFLMELKKELGEKLEKEFDAKIYKEYEVKVLKEWYCQNIKLHSQYAEAAELAQFL</sequence>
<accession>A0A183BIT1</accession>
<dbReference type="SUPFAM" id="SSF55003">
    <property type="entry name" value="PAP/Archaeal CCA-adding enzyme, C-terminal domain"/>
    <property type="match status" value="1"/>
</dbReference>
<keyword evidence="2" id="KW-0547">Nucleotide-binding</keyword>